<evidence type="ECO:0000313" key="3">
    <source>
        <dbReference type="Proteomes" id="UP000183400"/>
    </source>
</evidence>
<feature type="transmembrane region" description="Helical" evidence="1">
    <location>
        <begin position="351"/>
        <end position="370"/>
    </location>
</feature>
<name>A0A1H3C592_9RHOB</name>
<proteinExistence type="predicted"/>
<feature type="transmembrane region" description="Helical" evidence="1">
    <location>
        <begin position="90"/>
        <end position="109"/>
    </location>
</feature>
<dbReference type="Proteomes" id="UP000183400">
    <property type="component" value="Unassembled WGS sequence"/>
</dbReference>
<dbReference type="AlphaFoldDB" id="A0A1H3C592"/>
<feature type="transmembrane region" description="Helical" evidence="1">
    <location>
        <begin position="325"/>
        <end position="344"/>
    </location>
</feature>
<keyword evidence="3" id="KW-1185">Reference proteome</keyword>
<feature type="transmembrane region" description="Helical" evidence="1">
    <location>
        <begin position="121"/>
        <end position="140"/>
    </location>
</feature>
<feature type="transmembrane region" description="Helical" evidence="1">
    <location>
        <begin position="170"/>
        <end position="193"/>
    </location>
</feature>
<dbReference type="EMBL" id="FNNP01000006">
    <property type="protein sequence ID" value="SDX49068.1"/>
    <property type="molecule type" value="Genomic_DNA"/>
</dbReference>
<evidence type="ECO:0008006" key="4">
    <source>
        <dbReference type="Google" id="ProtNLM"/>
    </source>
</evidence>
<protein>
    <recommendedName>
        <fullName evidence="4">4-amino-4-deoxy-L-arabinose transferase</fullName>
    </recommendedName>
</protein>
<organism evidence="2 3">
    <name type="scientific">Ruegeria halocynthiae</name>
    <dbReference type="NCBI Taxonomy" id="985054"/>
    <lineage>
        <taxon>Bacteria</taxon>
        <taxon>Pseudomonadati</taxon>
        <taxon>Pseudomonadota</taxon>
        <taxon>Alphaproteobacteria</taxon>
        <taxon>Rhodobacterales</taxon>
        <taxon>Roseobacteraceae</taxon>
        <taxon>Ruegeria</taxon>
    </lineage>
</organism>
<sequence length="531" mass="57543">MQGRRIYQCGAILILLAGLGYLLQSVFSLTGGLLVYTLDDPYIHLAVAEEILRGNFGVNPNEPASPSSSILYPVLLSALMAIGFGDMAPLLLNIIGACVTAWIVAGVFWSTTVVPKSRLQVAFAIFLLPLLLLALNLIALPMVGMEHTLHVLASVCVVLAMYQLDRGQSPSALLLSCILWAPLLRFEGLAIALPALVALLIARRFGAFTVLTFALIAAFSAYVLIMQSFGLPALPSSVLVKSSISEAAYDRGSFEAISRLVYSTLDSLRNPRGVQIGLALGLLIMSLSYQRPANGGHWLTVGVASTAIAGHIVMGQYGWFSRYEVYVLAISIVALLLVWGEALLSVRKRSFFKFASIAVFLAVIAGPYAFTTLRTPHASENIFAQQYQMHRFATDYFPRPVAVNDLGYVSYENDVHVLDLWGLGSEVARKMNAGGERSADALIALTTEEGSVYAMIYGDWFAGDIPNTWCQMATLHTPQVTAALGEVDFYLIDSEYEPEFLQALQSFAESLPKVSSLSIQSCEGTVDLNSD</sequence>
<feature type="transmembrane region" description="Helical" evidence="1">
    <location>
        <begin position="296"/>
        <end position="319"/>
    </location>
</feature>
<evidence type="ECO:0000256" key="1">
    <source>
        <dbReference type="SAM" id="Phobius"/>
    </source>
</evidence>
<keyword evidence="1" id="KW-1133">Transmembrane helix</keyword>
<accession>A0A1H3C592</accession>
<reference evidence="3" key="1">
    <citation type="submission" date="2016-10" db="EMBL/GenBank/DDBJ databases">
        <authorList>
            <person name="Varghese N."/>
            <person name="Submissions S."/>
        </authorList>
    </citation>
    <scope>NUCLEOTIDE SEQUENCE [LARGE SCALE GENOMIC DNA]</scope>
    <source>
        <strain evidence="3">DSM 27839</strain>
    </source>
</reference>
<feature type="transmembrane region" description="Helical" evidence="1">
    <location>
        <begin position="272"/>
        <end position="289"/>
    </location>
</feature>
<feature type="transmembrane region" description="Helical" evidence="1">
    <location>
        <begin position="12"/>
        <end position="36"/>
    </location>
</feature>
<gene>
    <name evidence="2" type="ORF">SAMN05444358_106140</name>
</gene>
<keyword evidence="1" id="KW-0472">Membrane</keyword>
<dbReference type="STRING" id="985054.SAMN05444358_106140"/>
<keyword evidence="1" id="KW-0812">Transmembrane</keyword>
<evidence type="ECO:0000313" key="2">
    <source>
        <dbReference type="EMBL" id="SDX49068.1"/>
    </source>
</evidence>
<feature type="transmembrane region" description="Helical" evidence="1">
    <location>
        <begin position="205"/>
        <end position="225"/>
    </location>
</feature>